<dbReference type="Pfam" id="PF12705">
    <property type="entry name" value="PDDEXK_1"/>
    <property type="match status" value="1"/>
</dbReference>
<dbReference type="SUPFAM" id="SSF52540">
    <property type="entry name" value="P-loop containing nucleoside triphosphate hydrolases"/>
    <property type="match status" value="1"/>
</dbReference>
<evidence type="ECO:0000313" key="2">
    <source>
        <dbReference type="EMBL" id="AEA43658.1"/>
    </source>
</evidence>
<feature type="domain" description="PD-(D/E)XK endonuclease-like" evidence="1">
    <location>
        <begin position="645"/>
        <end position="948"/>
    </location>
</feature>
<dbReference type="AlphaFoldDB" id="F2IGP1"/>
<name>F2IGP1_FLUTR</name>
<dbReference type="InterPro" id="IPR038726">
    <property type="entry name" value="PDDEXK_AddAB-type"/>
</dbReference>
<dbReference type="InterPro" id="IPR011604">
    <property type="entry name" value="PDDEXK-like_dom_sf"/>
</dbReference>
<dbReference type="STRING" id="755732.Fluta_1666"/>
<dbReference type="InterPro" id="IPR027417">
    <property type="entry name" value="P-loop_NTPase"/>
</dbReference>
<reference evidence="2 3" key="1">
    <citation type="journal article" date="2011" name="Stand. Genomic Sci.">
        <title>Complete genome sequence of the gliding freshwater bacterium Fluviicola taffensis type strain (RW262).</title>
        <authorList>
            <person name="Woyke T."/>
            <person name="Chertkov O."/>
            <person name="Lapidus A."/>
            <person name="Nolan M."/>
            <person name="Lucas S."/>
            <person name="Del Rio T.G."/>
            <person name="Tice H."/>
            <person name="Cheng J.F."/>
            <person name="Tapia R."/>
            <person name="Han C."/>
            <person name="Goodwin L."/>
            <person name="Pitluck S."/>
            <person name="Liolios K."/>
            <person name="Pagani I."/>
            <person name="Ivanova N."/>
            <person name="Huntemann M."/>
            <person name="Mavromatis K."/>
            <person name="Mikhailova N."/>
            <person name="Pati A."/>
            <person name="Chen A."/>
            <person name="Palaniappan K."/>
            <person name="Land M."/>
            <person name="Hauser L."/>
            <person name="Brambilla E.M."/>
            <person name="Rohde M."/>
            <person name="Mwirichia R."/>
            <person name="Sikorski J."/>
            <person name="Tindall B.J."/>
            <person name="Goker M."/>
            <person name="Bristow J."/>
            <person name="Eisen J.A."/>
            <person name="Markowitz V."/>
            <person name="Hugenholtz P."/>
            <person name="Klenk H.P."/>
            <person name="Kyrpides N.C."/>
        </authorList>
    </citation>
    <scope>NUCLEOTIDE SEQUENCE [LARGE SCALE GENOMIC DNA]</scope>
    <source>
        <strain evidence="3">DSM 16823 / RW262 / RW262</strain>
    </source>
</reference>
<dbReference type="Gene3D" id="3.90.320.10">
    <property type="match status" value="1"/>
</dbReference>
<reference evidence="3" key="2">
    <citation type="submission" date="2011-02" db="EMBL/GenBank/DDBJ databases">
        <title>The complete genome of Fluviicola taffensis DSM 16823.</title>
        <authorList>
            <consortium name="US DOE Joint Genome Institute (JGI-PGF)"/>
            <person name="Lucas S."/>
            <person name="Copeland A."/>
            <person name="Lapidus A."/>
            <person name="Bruce D."/>
            <person name="Goodwin L."/>
            <person name="Pitluck S."/>
            <person name="Kyrpides N."/>
            <person name="Mavromatis K."/>
            <person name="Ivanova N."/>
            <person name="Mikhailova N."/>
            <person name="Pagani I."/>
            <person name="Chertkov O."/>
            <person name="Detter J.C."/>
            <person name="Han C."/>
            <person name="Tapia R."/>
            <person name="Land M."/>
            <person name="Hauser L."/>
            <person name="Markowitz V."/>
            <person name="Cheng J.-F."/>
            <person name="Hugenholtz P."/>
            <person name="Woyke T."/>
            <person name="Wu D."/>
            <person name="Tindall B."/>
            <person name="Pomrenke H.G."/>
            <person name="Brambilla E."/>
            <person name="Klenk H.-P."/>
            <person name="Eisen J.A."/>
        </authorList>
    </citation>
    <scope>NUCLEOTIDE SEQUENCE [LARGE SCALE GENOMIC DNA]</scope>
    <source>
        <strain evidence="3">DSM 16823 / RW262 / RW262</strain>
    </source>
</reference>
<accession>F2IGP1</accession>
<keyword evidence="3" id="KW-1185">Reference proteome</keyword>
<dbReference type="EMBL" id="CP002542">
    <property type="protein sequence ID" value="AEA43658.1"/>
    <property type="molecule type" value="Genomic_DNA"/>
</dbReference>
<evidence type="ECO:0000259" key="1">
    <source>
        <dbReference type="Pfam" id="PF12705"/>
    </source>
</evidence>
<dbReference type="KEGG" id="fte:Fluta_1666"/>
<evidence type="ECO:0000313" key="3">
    <source>
        <dbReference type="Proteomes" id="UP000007463"/>
    </source>
</evidence>
<organism evidence="2 3">
    <name type="scientific">Fluviicola taffensis (strain DSM 16823 / NCIMB 13979 / RW262)</name>
    <dbReference type="NCBI Taxonomy" id="755732"/>
    <lineage>
        <taxon>Bacteria</taxon>
        <taxon>Pseudomonadati</taxon>
        <taxon>Bacteroidota</taxon>
        <taxon>Flavobacteriia</taxon>
        <taxon>Flavobacteriales</taxon>
        <taxon>Crocinitomicaceae</taxon>
        <taxon>Fluviicola</taxon>
    </lineage>
</organism>
<dbReference type="RefSeq" id="WP_013686429.1">
    <property type="nucleotide sequence ID" value="NC_015321.1"/>
</dbReference>
<dbReference type="OrthoDB" id="9762792at2"/>
<dbReference type="Proteomes" id="UP000007463">
    <property type="component" value="Chromosome"/>
</dbReference>
<protein>
    <recommendedName>
        <fullName evidence="1">PD-(D/E)XK endonuclease-like domain-containing protein</fullName>
    </recommendedName>
</protein>
<gene>
    <name evidence="2" type="ordered locus">Fluta_1666</name>
</gene>
<proteinExistence type="predicted"/>
<dbReference type="HOGENOM" id="CLU_013279_0_0_10"/>
<dbReference type="eggNOG" id="COG3857">
    <property type="taxonomic scope" value="Bacteria"/>
</dbReference>
<dbReference type="Gene3D" id="3.40.50.300">
    <property type="entry name" value="P-loop containing nucleotide triphosphate hydrolases"/>
    <property type="match status" value="1"/>
</dbReference>
<sequence>MEPFVNRIINHIKEKELDFQNVCIVVPSERMISYLQRAIYQIYQKPVLSPKIITIDLWIQDLSPVPIIDKTSLLFELYEIFKDNPVELNVNSFDSFMTWGQILLSDFDEIDRYIVPADQLFKNLRDIREIENWSFNSEELSKGQLQFMAFWDKLKPYYFALEERLKTQSVTTKGKAYRHFSTNIDLAFKEDKDAQFIFAGFNALSKSEIEIMRQLSKLGRASILMDSDEFYFYNSIHEAGQFQRDLCRKLELKSLPFIENHLLTKQLDIRVVECPQFTAQAQVVGSELKKLTSQQLNETLVLLADESLLSSILKHLPAEIGHANITVGLPLRQTSLRSWVDLIFRLQESFLRRGNSSIYYRDFIQFAHHPFILGVLSTSEKKEIQNIESRIISNNWHFLDRKKLDLSERLSVLNQLIFEPWKNDWKKALQLIQQLNTQLDLWLDDANELERAIVRRFDQSNIALQNILARKYPEMSLASFRTLFNGNWSNETIAYFGNPLEGLQIMGLLETRGLDFKRVFVFGLNEGSMPPLNSINTIIPMDLRKYFELPTPREKQGLFAHHFYRLLHSAEEMLITYSSASEAVGSSEPSRYIQQIELELAQVNPNIRIQKSFYKAGNNEKIEIAEITKTPEVIDRIYEVLQNGISFSMLDKFMACPLDFYYRYVLRFGEENKVEEDIESNTLGTIIHAVLEDLFTPFVDKFDDSGRKIAGKVMTEDDLTKMEKEVPLLVSKSFENHFSQDKNTWQTGTNHINFEVAKEMVVNVLRRDRAILSENPEKALFILGLEKKYETTIQFPEFARNNQPLEIRLSGICDRIDQFDGVHRIIDYKSGSVNAEKVELKKTKNQETYEEAILLDKRKGKSTQKHVLQLLIYCYLYFKETGIMTDKAGIFSFRSIKESPHFLKLPEDFKKEDIPEFFEKILVNTISEMLDKTSPFTHNVDSKYCAYCN</sequence>